<sequence length="97" mass="11142">MRHTKLRALPGSQRFDVEMRPDENPSELHHEQLNFDTSMIYHPTIIRSKVSSVSYSTGGASRRQPETICKLPLSNLSTRSKIRTFVRIIASLCIHYT</sequence>
<comment type="caution">
    <text evidence="2">The sequence shown here is derived from an EMBL/GenBank/DDBJ whole genome shotgun (WGS) entry which is preliminary data.</text>
</comment>
<gene>
    <name evidence="2" type="ORF">BDP81DRAFT_198268</name>
</gene>
<evidence type="ECO:0000313" key="3">
    <source>
        <dbReference type="Proteomes" id="UP001243989"/>
    </source>
</evidence>
<dbReference type="GeneID" id="85467374"/>
<dbReference type="Proteomes" id="UP001243989">
    <property type="component" value="Unassembled WGS sequence"/>
</dbReference>
<dbReference type="RefSeq" id="XP_060447790.1">
    <property type="nucleotide sequence ID" value="XM_060582512.1"/>
</dbReference>
<keyword evidence="3" id="KW-1185">Reference proteome</keyword>
<protein>
    <submittedName>
        <fullName evidence="2">Uncharacterized protein</fullName>
    </submittedName>
</protein>
<proteinExistence type="predicted"/>
<name>A0AAI9ZYB3_9PEZI</name>
<feature type="compositionally biased region" description="Basic and acidic residues" evidence="1">
    <location>
        <begin position="15"/>
        <end position="27"/>
    </location>
</feature>
<evidence type="ECO:0000256" key="1">
    <source>
        <dbReference type="SAM" id="MobiDB-lite"/>
    </source>
</evidence>
<accession>A0AAI9ZYB3</accession>
<reference evidence="2" key="1">
    <citation type="submission" date="2021-06" db="EMBL/GenBank/DDBJ databases">
        <title>Comparative genomics, transcriptomics and evolutionary studies reveal genomic signatures of adaptation to plant cell wall in hemibiotrophic fungi.</title>
        <authorList>
            <consortium name="DOE Joint Genome Institute"/>
            <person name="Baroncelli R."/>
            <person name="Diaz J.F."/>
            <person name="Benocci T."/>
            <person name="Peng M."/>
            <person name="Battaglia E."/>
            <person name="Haridas S."/>
            <person name="Andreopoulos W."/>
            <person name="Labutti K."/>
            <person name="Pangilinan J."/>
            <person name="Floch G.L."/>
            <person name="Makela M.R."/>
            <person name="Henrissat B."/>
            <person name="Grigoriev I.V."/>
            <person name="Crouch J.A."/>
            <person name="De Vries R.P."/>
            <person name="Sukno S.A."/>
            <person name="Thon M.R."/>
        </authorList>
    </citation>
    <scope>NUCLEOTIDE SEQUENCE</scope>
    <source>
        <strain evidence="2">CBS 102054</strain>
    </source>
</reference>
<dbReference type="EMBL" id="JAHMHQ010000006">
    <property type="protein sequence ID" value="KAK1639183.1"/>
    <property type="molecule type" value="Genomic_DNA"/>
</dbReference>
<organism evidence="2 3">
    <name type="scientific">Colletotrichum phormii</name>
    <dbReference type="NCBI Taxonomy" id="359342"/>
    <lineage>
        <taxon>Eukaryota</taxon>
        <taxon>Fungi</taxon>
        <taxon>Dikarya</taxon>
        <taxon>Ascomycota</taxon>
        <taxon>Pezizomycotina</taxon>
        <taxon>Sordariomycetes</taxon>
        <taxon>Hypocreomycetidae</taxon>
        <taxon>Glomerellales</taxon>
        <taxon>Glomerellaceae</taxon>
        <taxon>Colletotrichum</taxon>
        <taxon>Colletotrichum acutatum species complex</taxon>
    </lineage>
</organism>
<evidence type="ECO:0000313" key="2">
    <source>
        <dbReference type="EMBL" id="KAK1639183.1"/>
    </source>
</evidence>
<feature type="region of interest" description="Disordered" evidence="1">
    <location>
        <begin position="1"/>
        <end position="27"/>
    </location>
</feature>
<dbReference type="AlphaFoldDB" id="A0AAI9ZYB3"/>